<dbReference type="RefSeq" id="WP_189044838.1">
    <property type="nucleotide sequence ID" value="NZ_BMJQ01000004.1"/>
</dbReference>
<sequence length="234" mass="25550">MGEIHLVRHGQASFGAADYDELSPVGHEQGRVLGRWHATVAQRFDLVALGGLKRHRQTAEAWASENPGSPAPADWIVERGFDEYDHREMLLRAHPEAGDLAGLGRWLAENAPSRSAFQAMFAAAMARWMSGRHDAEYREAWDAFRARCLGALEALIAAAGPSRRVIVFTSGGPIAAVCQHILDLPPARAAELNWSLVNGGVTKLLYRPGRLGLATLNGHGHFEWAGDATLLTYR</sequence>
<dbReference type="Gene3D" id="3.40.50.1240">
    <property type="entry name" value="Phosphoglycerate mutase-like"/>
    <property type="match status" value="1"/>
</dbReference>
<evidence type="ECO:0000256" key="1">
    <source>
        <dbReference type="ARBA" id="ARBA00022801"/>
    </source>
</evidence>
<gene>
    <name evidence="2" type="ORF">GCM10011611_18300</name>
</gene>
<name>A0A8J3E1L0_9PROT</name>
<proteinExistence type="predicted"/>
<dbReference type="Proteomes" id="UP000646365">
    <property type="component" value="Unassembled WGS sequence"/>
</dbReference>
<dbReference type="SUPFAM" id="SSF53254">
    <property type="entry name" value="Phosphoglycerate mutase-like"/>
    <property type="match status" value="1"/>
</dbReference>
<dbReference type="PANTHER" id="PTHR20935:SF0">
    <property type="entry name" value="SERINE_THREONINE-PROTEIN PHOSPHATASE PGAM5, MITOCHONDRIAL"/>
    <property type="match status" value="1"/>
</dbReference>
<keyword evidence="2" id="KW-0808">Transferase</keyword>
<dbReference type="EMBL" id="BMJQ01000004">
    <property type="protein sequence ID" value="GGF12950.1"/>
    <property type="molecule type" value="Genomic_DNA"/>
</dbReference>
<reference evidence="2" key="2">
    <citation type="submission" date="2020-09" db="EMBL/GenBank/DDBJ databases">
        <authorList>
            <person name="Sun Q."/>
            <person name="Zhou Y."/>
        </authorList>
    </citation>
    <scope>NUCLEOTIDE SEQUENCE</scope>
    <source>
        <strain evidence="2">CGMCC 1.15725</strain>
    </source>
</reference>
<dbReference type="InterPro" id="IPR029033">
    <property type="entry name" value="His_PPase_superfam"/>
</dbReference>
<protein>
    <submittedName>
        <fullName evidence="2">Phosphoglycerate kinase</fullName>
    </submittedName>
</protein>
<dbReference type="InterPro" id="IPR013078">
    <property type="entry name" value="His_Pase_superF_clade-1"/>
</dbReference>
<dbReference type="PANTHER" id="PTHR20935">
    <property type="entry name" value="PHOSPHOGLYCERATE MUTASE-RELATED"/>
    <property type="match status" value="1"/>
</dbReference>
<organism evidence="2 3">
    <name type="scientific">Aliidongia dinghuensis</name>
    <dbReference type="NCBI Taxonomy" id="1867774"/>
    <lineage>
        <taxon>Bacteria</taxon>
        <taxon>Pseudomonadati</taxon>
        <taxon>Pseudomonadota</taxon>
        <taxon>Alphaproteobacteria</taxon>
        <taxon>Rhodospirillales</taxon>
        <taxon>Dongiaceae</taxon>
        <taxon>Aliidongia</taxon>
    </lineage>
</organism>
<reference evidence="2" key="1">
    <citation type="journal article" date="2014" name="Int. J. Syst. Evol. Microbiol.">
        <title>Complete genome sequence of Corynebacterium casei LMG S-19264T (=DSM 44701T), isolated from a smear-ripened cheese.</title>
        <authorList>
            <consortium name="US DOE Joint Genome Institute (JGI-PGF)"/>
            <person name="Walter F."/>
            <person name="Albersmeier A."/>
            <person name="Kalinowski J."/>
            <person name="Ruckert C."/>
        </authorList>
    </citation>
    <scope>NUCLEOTIDE SEQUENCE</scope>
    <source>
        <strain evidence="2">CGMCC 1.15725</strain>
    </source>
</reference>
<evidence type="ECO:0000313" key="3">
    <source>
        <dbReference type="Proteomes" id="UP000646365"/>
    </source>
</evidence>
<dbReference type="AlphaFoldDB" id="A0A8J3E1L0"/>
<accession>A0A8J3E1L0</accession>
<dbReference type="GO" id="GO:0016301">
    <property type="term" value="F:kinase activity"/>
    <property type="evidence" value="ECO:0007669"/>
    <property type="project" value="UniProtKB-KW"/>
</dbReference>
<keyword evidence="1" id="KW-0378">Hydrolase</keyword>
<dbReference type="Pfam" id="PF00300">
    <property type="entry name" value="His_Phos_1"/>
    <property type="match status" value="2"/>
</dbReference>
<comment type="caution">
    <text evidence="2">The sequence shown here is derived from an EMBL/GenBank/DDBJ whole genome shotgun (WGS) entry which is preliminary data.</text>
</comment>
<keyword evidence="3" id="KW-1185">Reference proteome</keyword>
<dbReference type="SMART" id="SM00855">
    <property type="entry name" value="PGAM"/>
    <property type="match status" value="1"/>
</dbReference>
<dbReference type="GO" id="GO:0016787">
    <property type="term" value="F:hydrolase activity"/>
    <property type="evidence" value="ECO:0007669"/>
    <property type="project" value="UniProtKB-KW"/>
</dbReference>
<evidence type="ECO:0000313" key="2">
    <source>
        <dbReference type="EMBL" id="GGF12950.1"/>
    </source>
</evidence>
<keyword evidence="2" id="KW-0418">Kinase</keyword>
<dbReference type="InterPro" id="IPR051021">
    <property type="entry name" value="Mito_Ser/Thr_phosphatase"/>
</dbReference>